<evidence type="ECO:0000256" key="2">
    <source>
        <dbReference type="PROSITE-ProRule" id="PRU00047"/>
    </source>
</evidence>
<keyword evidence="5" id="KW-1185">Reference proteome</keyword>
<keyword evidence="2" id="KW-0479">Metal-binding</keyword>
<name>A0A0L6UE78_9BASI</name>
<proteinExistence type="predicted"/>
<feature type="non-terminal residue" evidence="4">
    <location>
        <position position="1"/>
    </location>
</feature>
<sequence>VHCGPLAFKYYTQQFNIHTYNSAWSANILVSLYPGGLKENIQLAIVSLGKVFPTFPKIQALAMQLVNKLETNHSHTFKISPPTHSTTATSPNAMDLSAMKGRLSDSERKKMMQASQCFQCRQVGHKSQDCPKKKNPGQSSRPILLADLQIIAVTTLTFSHAAKTSTVNHELRFNEP</sequence>
<dbReference type="PROSITE" id="PS50158">
    <property type="entry name" value="ZF_CCHC"/>
    <property type="match status" value="1"/>
</dbReference>
<dbReference type="Proteomes" id="UP000037035">
    <property type="component" value="Unassembled WGS sequence"/>
</dbReference>
<protein>
    <recommendedName>
        <fullName evidence="3">CCHC-type domain-containing protein</fullName>
    </recommendedName>
</protein>
<dbReference type="GO" id="GO:0008270">
    <property type="term" value="F:zinc ion binding"/>
    <property type="evidence" value="ECO:0007669"/>
    <property type="project" value="UniProtKB-KW"/>
</dbReference>
<keyword evidence="2" id="KW-0862">Zinc</keyword>
<dbReference type="Pfam" id="PF00098">
    <property type="entry name" value="zf-CCHC"/>
    <property type="match status" value="1"/>
</dbReference>
<keyword evidence="1" id="KW-0507">mRNA processing</keyword>
<reference evidence="4 5" key="1">
    <citation type="submission" date="2015-08" db="EMBL/GenBank/DDBJ databases">
        <title>Next Generation Sequencing and Analysis of the Genome of Puccinia sorghi L Schw, the Causal Agent of Maize Common Rust.</title>
        <authorList>
            <person name="Rochi L."/>
            <person name="Burguener G."/>
            <person name="Darino M."/>
            <person name="Turjanski A."/>
            <person name="Kreff E."/>
            <person name="Dieguez M.J."/>
            <person name="Sacco F."/>
        </authorList>
    </citation>
    <scope>NUCLEOTIDE SEQUENCE [LARGE SCALE GENOMIC DNA]</scope>
    <source>
        <strain evidence="4 5">RO10H11247</strain>
    </source>
</reference>
<dbReference type="AlphaFoldDB" id="A0A0L6UE78"/>
<dbReference type="InterPro" id="IPR001878">
    <property type="entry name" value="Znf_CCHC"/>
</dbReference>
<dbReference type="OrthoDB" id="2507259at2759"/>
<dbReference type="VEuPathDB" id="FungiDB:VP01_6902g1"/>
<dbReference type="InterPro" id="IPR036875">
    <property type="entry name" value="Znf_CCHC_sf"/>
</dbReference>
<organism evidence="4 5">
    <name type="scientific">Puccinia sorghi</name>
    <dbReference type="NCBI Taxonomy" id="27349"/>
    <lineage>
        <taxon>Eukaryota</taxon>
        <taxon>Fungi</taxon>
        <taxon>Dikarya</taxon>
        <taxon>Basidiomycota</taxon>
        <taxon>Pucciniomycotina</taxon>
        <taxon>Pucciniomycetes</taxon>
        <taxon>Pucciniales</taxon>
        <taxon>Pucciniaceae</taxon>
        <taxon>Puccinia</taxon>
    </lineage>
</organism>
<feature type="domain" description="CCHC-type" evidence="3">
    <location>
        <begin position="117"/>
        <end position="132"/>
    </location>
</feature>
<evidence type="ECO:0000313" key="4">
    <source>
        <dbReference type="EMBL" id="KNZ46838.1"/>
    </source>
</evidence>
<evidence type="ECO:0000259" key="3">
    <source>
        <dbReference type="PROSITE" id="PS50158"/>
    </source>
</evidence>
<dbReference type="EMBL" id="LAVV01012275">
    <property type="protein sequence ID" value="KNZ46838.1"/>
    <property type="molecule type" value="Genomic_DNA"/>
</dbReference>
<dbReference type="SMART" id="SM00343">
    <property type="entry name" value="ZnF_C2HC"/>
    <property type="match status" value="1"/>
</dbReference>
<evidence type="ECO:0000256" key="1">
    <source>
        <dbReference type="ARBA" id="ARBA00022664"/>
    </source>
</evidence>
<accession>A0A0L6UE78</accession>
<dbReference type="GO" id="GO:0006397">
    <property type="term" value="P:mRNA processing"/>
    <property type="evidence" value="ECO:0007669"/>
    <property type="project" value="UniProtKB-KW"/>
</dbReference>
<gene>
    <name evidence="4" type="ORF">VP01_6902g1</name>
</gene>
<dbReference type="SUPFAM" id="SSF57756">
    <property type="entry name" value="Retrovirus zinc finger-like domains"/>
    <property type="match status" value="1"/>
</dbReference>
<comment type="caution">
    <text evidence="4">The sequence shown here is derived from an EMBL/GenBank/DDBJ whole genome shotgun (WGS) entry which is preliminary data.</text>
</comment>
<evidence type="ECO:0000313" key="5">
    <source>
        <dbReference type="Proteomes" id="UP000037035"/>
    </source>
</evidence>
<dbReference type="Gene3D" id="4.10.60.10">
    <property type="entry name" value="Zinc finger, CCHC-type"/>
    <property type="match status" value="1"/>
</dbReference>
<keyword evidence="2" id="KW-0863">Zinc-finger</keyword>
<dbReference type="GO" id="GO:0003676">
    <property type="term" value="F:nucleic acid binding"/>
    <property type="evidence" value="ECO:0007669"/>
    <property type="project" value="InterPro"/>
</dbReference>